<organism evidence="2 3">
    <name type="scientific">Liparis tanakae</name>
    <name type="common">Tanaka's snailfish</name>
    <dbReference type="NCBI Taxonomy" id="230148"/>
    <lineage>
        <taxon>Eukaryota</taxon>
        <taxon>Metazoa</taxon>
        <taxon>Chordata</taxon>
        <taxon>Craniata</taxon>
        <taxon>Vertebrata</taxon>
        <taxon>Euteleostomi</taxon>
        <taxon>Actinopterygii</taxon>
        <taxon>Neopterygii</taxon>
        <taxon>Teleostei</taxon>
        <taxon>Neoteleostei</taxon>
        <taxon>Acanthomorphata</taxon>
        <taxon>Eupercaria</taxon>
        <taxon>Perciformes</taxon>
        <taxon>Cottioidei</taxon>
        <taxon>Cottales</taxon>
        <taxon>Liparidae</taxon>
        <taxon>Liparis</taxon>
    </lineage>
</organism>
<sequence length="164" mass="16161">MAATMSRAPGPAPASGDASFFMQVKLRGSSTSVQPGEGEGYAAAATRSASSLASLGSDRSRGPSAPRGAGPPDARLSGEGAAGGLRAPWSSAGGAVGSFPRTGAPTPLASSSSSSSSEGGVGAPRETWPSCILLNHLLTTRAGRRTEEEILSSSSPVGSAFRAK</sequence>
<evidence type="ECO:0000256" key="1">
    <source>
        <dbReference type="SAM" id="MobiDB-lite"/>
    </source>
</evidence>
<accession>A0A4Z2F4J9</accession>
<evidence type="ECO:0000313" key="2">
    <source>
        <dbReference type="EMBL" id="TNN35412.1"/>
    </source>
</evidence>
<feature type="region of interest" description="Disordered" evidence="1">
    <location>
        <begin position="142"/>
        <end position="164"/>
    </location>
</feature>
<keyword evidence="3" id="KW-1185">Reference proteome</keyword>
<evidence type="ECO:0000313" key="3">
    <source>
        <dbReference type="Proteomes" id="UP000314294"/>
    </source>
</evidence>
<dbReference type="Proteomes" id="UP000314294">
    <property type="component" value="Unassembled WGS sequence"/>
</dbReference>
<name>A0A4Z2F4J9_9TELE</name>
<gene>
    <name evidence="2" type="ORF">EYF80_054419</name>
</gene>
<feature type="compositionally biased region" description="Low complexity" evidence="1">
    <location>
        <begin position="42"/>
        <end position="75"/>
    </location>
</feature>
<protein>
    <submittedName>
        <fullName evidence="2">Uncharacterized protein</fullName>
    </submittedName>
</protein>
<reference evidence="2 3" key="1">
    <citation type="submission" date="2019-03" db="EMBL/GenBank/DDBJ databases">
        <title>First draft genome of Liparis tanakae, snailfish: a comprehensive survey of snailfish specific genes.</title>
        <authorList>
            <person name="Kim W."/>
            <person name="Song I."/>
            <person name="Jeong J.-H."/>
            <person name="Kim D."/>
            <person name="Kim S."/>
            <person name="Ryu S."/>
            <person name="Song J.Y."/>
            <person name="Lee S.K."/>
        </authorList>
    </citation>
    <scope>NUCLEOTIDE SEQUENCE [LARGE SCALE GENOMIC DNA]</scope>
    <source>
        <tissue evidence="2">Muscle</tissue>
    </source>
</reference>
<proteinExistence type="predicted"/>
<comment type="caution">
    <text evidence="2">The sequence shown here is derived from an EMBL/GenBank/DDBJ whole genome shotgun (WGS) entry which is preliminary data.</text>
</comment>
<feature type="region of interest" description="Disordered" evidence="1">
    <location>
        <begin position="29"/>
        <end position="126"/>
    </location>
</feature>
<dbReference type="AlphaFoldDB" id="A0A4Z2F4J9"/>
<dbReference type="EMBL" id="SRLO01001772">
    <property type="protein sequence ID" value="TNN35412.1"/>
    <property type="molecule type" value="Genomic_DNA"/>
</dbReference>